<accession>A0A4R8LPK9</accession>
<gene>
    <name evidence="1" type="ORF">BX592_111183</name>
</gene>
<evidence type="ECO:0000313" key="1">
    <source>
        <dbReference type="EMBL" id="TDY48248.1"/>
    </source>
</evidence>
<dbReference type="RefSeq" id="WP_134192871.1">
    <property type="nucleotide sequence ID" value="NZ_JBHLUW010000061.1"/>
</dbReference>
<sequence length="77" mass="8307">MAINVPTPPARATAAARGEWIGYAARLRSLLACVPPNSPEVRQSIELQLDVTEGVIERLSAHQEDTAADDARVFEHG</sequence>
<organism evidence="1 2">
    <name type="scientific">Paraburkholderia rhizosphaerae</name>
    <dbReference type="NCBI Taxonomy" id="480658"/>
    <lineage>
        <taxon>Bacteria</taxon>
        <taxon>Pseudomonadati</taxon>
        <taxon>Pseudomonadota</taxon>
        <taxon>Betaproteobacteria</taxon>
        <taxon>Burkholderiales</taxon>
        <taxon>Burkholderiaceae</taxon>
        <taxon>Paraburkholderia</taxon>
    </lineage>
</organism>
<evidence type="ECO:0000313" key="2">
    <source>
        <dbReference type="Proteomes" id="UP000295509"/>
    </source>
</evidence>
<name>A0A4R8LPK9_9BURK</name>
<dbReference type="EMBL" id="SORE01000011">
    <property type="protein sequence ID" value="TDY48248.1"/>
    <property type="molecule type" value="Genomic_DNA"/>
</dbReference>
<protein>
    <submittedName>
        <fullName evidence="1">Uncharacterized protein</fullName>
    </submittedName>
</protein>
<dbReference type="Proteomes" id="UP000295509">
    <property type="component" value="Unassembled WGS sequence"/>
</dbReference>
<dbReference type="AlphaFoldDB" id="A0A4R8LPK9"/>
<proteinExistence type="predicted"/>
<keyword evidence="2" id="KW-1185">Reference proteome</keyword>
<comment type="caution">
    <text evidence="1">The sequence shown here is derived from an EMBL/GenBank/DDBJ whole genome shotgun (WGS) entry which is preliminary data.</text>
</comment>
<reference evidence="1 2" key="1">
    <citation type="submission" date="2019-03" db="EMBL/GenBank/DDBJ databases">
        <title>Genomic Encyclopedia of Type Strains, Phase III (KMG-III): the genomes of soil and plant-associated and newly described type strains.</title>
        <authorList>
            <person name="Whitman W."/>
        </authorList>
    </citation>
    <scope>NUCLEOTIDE SEQUENCE [LARGE SCALE GENOMIC DNA]</scope>
    <source>
        <strain evidence="1 2">LMG 29544</strain>
    </source>
</reference>